<geneLocation type="plasmid" evidence="10">
    <name>pcba4604-01</name>
</geneLocation>
<dbReference type="Proteomes" id="UP000234882">
    <property type="component" value="Plasmid pCBA4604-01"/>
</dbReference>
<dbReference type="Pfam" id="PF08402">
    <property type="entry name" value="TOBE_2"/>
    <property type="match status" value="1"/>
</dbReference>
<dbReference type="InterPro" id="IPR017871">
    <property type="entry name" value="ABC_transporter-like_CS"/>
</dbReference>
<dbReference type="Pfam" id="PF00005">
    <property type="entry name" value="ABC_tran"/>
    <property type="match status" value="1"/>
</dbReference>
<protein>
    <recommendedName>
        <fullName evidence="7">Spermidine/putrescine import ATP-binding protein PotA</fullName>
        <ecNumber evidence="7">7.6.2.11</ecNumber>
    </recommendedName>
</protein>
<dbReference type="InterPro" id="IPR003593">
    <property type="entry name" value="AAA+_ATPase"/>
</dbReference>
<keyword evidence="10" id="KW-1185">Reference proteome</keyword>
<dbReference type="Gene3D" id="2.40.50.100">
    <property type="match status" value="1"/>
</dbReference>
<dbReference type="OrthoDB" id="9802264at2"/>
<dbReference type="SUPFAM" id="SSF52540">
    <property type="entry name" value="P-loop containing nucleoside triphosphate hydrolases"/>
    <property type="match status" value="1"/>
</dbReference>
<proteinExistence type="inferred from homology"/>
<keyword evidence="6 7" id="KW-0472">Membrane</keyword>
<keyword evidence="1 7" id="KW-0813">Transport</keyword>
<evidence type="ECO:0000256" key="2">
    <source>
        <dbReference type="ARBA" id="ARBA00022475"/>
    </source>
</evidence>
<evidence type="ECO:0000256" key="6">
    <source>
        <dbReference type="ARBA" id="ARBA00023136"/>
    </source>
</evidence>
<dbReference type="AlphaFoldDB" id="A0A2K9MJF3"/>
<keyword evidence="9" id="KW-0614">Plasmid</keyword>
<sequence>MAIETARGAALDLHDLGKSYGGLKVLEGVNLNVAPGEFITFLGPSGSGKTTTLNLIAGFAAPDPGGRMQLDGRSLAEVPAHKRDIGVVFQNYALFPHMTVRENIAYPLKQRRPRPDRATIERRVEQVLTLVHLEAYGDRRPDQLSGGQQQRVALARAVVFEPKLLLLDEPLGALDKRLRESLQLELRRIHRELGVTIIFVTHDQDEALTLSDRIVVFREGAVEQIGTPAELYNNPGSEFVATFLGDSNIFTGTVDAGRFVRPGVDARFAPLATVANGSVTIMVRPENVTVSADGAGADNAVPVTIEDVVFSGATLRAEGVDAAGTQLIARTRADAAVPPVGSRAWFCWDGAATRVVSAGRAK</sequence>
<gene>
    <name evidence="7" type="primary">potA</name>
    <name evidence="9" type="ORF">CYR75_15125</name>
</gene>
<comment type="catalytic activity">
    <reaction evidence="7">
        <text>ATP + H2O + polyamine-[polyamine-binding protein]Side 1 = ADP + phosphate + polyamineSide 2 + [polyamine-binding protein]Side 1.</text>
        <dbReference type="EC" id="7.6.2.11"/>
    </reaction>
</comment>
<dbReference type="GO" id="GO:0015417">
    <property type="term" value="F:ABC-type polyamine transporter activity"/>
    <property type="evidence" value="ECO:0007669"/>
    <property type="project" value="UniProtKB-EC"/>
</dbReference>
<dbReference type="InterPro" id="IPR050093">
    <property type="entry name" value="ABC_SmlMolc_Importer"/>
</dbReference>
<dbReference type="SUPFAM" id="SSF50331">
    <property type="entry name" value="MOP-like"/>
    <property type="match status" value="1"/>
</dbReference>
<dbReference type="PROSITE" id="PS00211">
    <property type="entry name" value="ABC_TRANSPORTER_1"/>
    <property type="match status" value="1"/>
</dbReference>
<dbReference type="RefSeq" id="WP_101501098.1">
    <property type="nucleotide sequence ID" value="NZ_CP025584.1"/>
</dbReference>
<dbReference type="InterPro" id="IPR008995">
    <property type="entry name" value="Mo/tungstate-bd_C_term_dom"/>
</dbReference>
<evidence type="ECO:0000313" key="9">
    <source>
        <dbReference type="EMBL" id="AUM75760.1"/>
    </source>
</evidence>
<dbReference type="InterPro" id="IPR027417">
    <property type="entry name" value="P-loop_NTPase"/>
</dbReference>
<dbReference type="NCBIfam" id="TIGR01187">
    <property type="entry name" value="potA"/>
    <property type="match status" value="1"/>
</dbReference>
<evidence type="ECO:0000259" key="8">
    <source>
        <dbReference type="PROSITE" id="PS50893"/>
    </source>
</evidence>
<dbReference type="GO" id="GO:0015847">
    <property type="term" value="P:putrescine transport"/>
    <property type="evidence" value="ECO:0007669"/>
    <property type="project" value="UniProtKB-ARBA"/>
</dbReference>
<dbReference type="EC" id="7.6.2.11" evidence="7"/>
<dbReference type="InterPro" id="IPR003439">
    <property type="entry name" value="ABC_transporter-like_ATP-bd"/>
</dbReference>
<evidence type="ECO:0000256" key="3">
    <source>
        <dbReference type="ARBA" id="ARBA00022741"/>
    </source>
</evidence>
<dbReference type="SMART" id="SM00382">
    <property type="entry name" value="AAA"/>
    <property type="match status" value="1"/>
</dbReference>
<dbReference type="PROSITE" id="PS50893">
    <property type="entry name" value="ABC_TRANSPORTER_2"/>
    <property type="match status" value="1"/>
</dbReference>
<dbReference type="GO" id="GO:0043190">
    <property type="term" value="C:ATP-binding cassette (ABC) transporter complex"/>
    <property type="evidence" value="ECO:0007669"/>
    <property type="project" value="InterPro"/>
</dbReference>
<comment type="subunit">
    <text evidence="7">The complex is composed of two ATP-binding proteins (PotA), two transmembrane proteins (PotB and PotC) and a solute-binding protein (PotD).</text>
</comment>
<reference evidence="9 10" key="1">
    <citation type="submission" date="2017-12" db="EMBL/GenBank/DDBJ databases">
        <title>Genomic analysis of Paracoccus sp. CBA4604.</title>
        <authorList>
            <person name="Roh S.W."/>
            <person name="Kim J.Y."/>
            <person name="Kim J.S."/>
        </authorList>
    </citation>
    <scope>NUCLEOTIDE SEQUENCE [LARGE SCALE GENOMIC DNA]</scope>
    <source>
        <strain evidence="9 10">CBA4604</strain>
        <plasmid evidence="10">pcba4604-01</plasmid>
    </source>
</reference>
<comment type="similarity">
    <text evidence="7">Belongs to the ABC transporter superfamily. Spermidine/putrescine importer (TC 3.A.1.11.1) family.</text>
</comment>
<dbReference type="Gene3D" id="3.40.50.300">
    <property type="entry name" value="P-loop containing nucleotide triphosphate hydrolases"/>
    <property type="match status" value="1"/>
</dbReference>
<name>A0A2K9MJF3_9RHOB</name>
<evidence type="ECO:0000256" key="4">
    <source>
        <dbReference type="ARBA" id="ARBA00022840"/>
    </source>
</evidence>
<keyword evidence="5 7" id="KW-1278">Translocase</keyword>
<dbReference type="InterPro" id="IPR013611">
    <property type="entry name" value="Transp-assoc_OB_typ2"/>
</dbReference>
<keyword evidence="3 7" id="KW-0547">Nucleotide-binding</keyword>
<feature type="domain" description="ABC transporter" evidence="8">
    <location>
        <begin position="11"/>
        <end position="244"/>
    </location>
</feature>
<dbReference type="PANTHER" id="PTHR42781">
    <property type="entry name" value="SPERMIDINE/PUTRESCINE IMPORT ATP-BINDING PROTEIN POTA"/>
    <property type="match status" value="1"/>
</dbReference>
<evidence type="ECO:0000256" key="1">
    <source>
        <dbReference type="ARBA" id="ARBA00022448"/>
    </source>
</evidence>
<dbReference type="KEGG" id="paru:CYR75_15125"/>
<accession>A0A2K9MJF3</accession>
<dbReference type="InterPro" id="IPR005893">
    <property type="entry name" value="PotA-like"/>
</dbReference>
<dbReference type="FunFam" id="3.40.50.300:FF:000133">
    <property type="entry name" value="Spermidine/putrescine import ATP-binding protein PotA"/>
    <property type="match status" value="1"/>
</dbReference>
<keyword evidence="2 7" id="KW-1003">Cell membrane</keyword>
<dbReference type="PANTHER" id="PTHR42781:SF4">
    <property type="entry name" value="SPERMIDINE_PUTRESCINE IMPORT ATP-BINDING PROTEIN POTA"/>
    <property type="match status" value="1"/>
</dbReference>
<comment type="function">
    <text evidence="7">Part of the ABC transporter complex PotABCD involved in spermidine/putrescine import. Responsible for energy coupling to the transport system.</text>
</comment>
<keyword evidence="4 7" id="KW-0067">ATP-binding</keyword>
<dbReference type="GO" id="GO:0016887">
    <property type="term" value="F:ATP hydrolysis activity"/>
    <property type="evidence" value="ECO:0007669"/>
    <property type="project" value="InterPro"/>
</dbReference>
<evidence type="ECO:0000256" key="7">
    <source>
        <dbReference type="RuleBase" id="RU364083"/>
    </source>
</evidence>
<evidence type="ECO:0000313" key="10">
    <source>
        <dbReference type="Proteomes" id="UP000234882"/>
    </source>
</evidence>
<dbReference type="GO" id="GO:0005524">
    <property type="term" value="F:ATP binding"/>
    <property type="evidence" value="ECO:0007669"/>
    <property type="project" value="UniProtKB-KW"/>
</dbReference>
<dbReference type="EMBL" id="CP025584">
    <property type="protein sequence ID" value="AUM75760.1"/>
    <property type="molecule type" value="Genomic_DNA"/>
</dbReference>
<evidence type="ECO:0000256" key="5">
    <source>
        <dbReference type="ARBA" id="ARBA00022967"/>
    </source>
</evidence>
<organism evidence="9 10">
    <name type="scientific">Paracoccus jeotgali</name>
    <dbReference type="NCBI Taxonomy" id="2065379"/>
    <lineage>
        <taxon>Bacteria</taxon>
        <taxon>Pseudomonadati</taxon>
        <taxon>Pseudomonadota</taxon>
        <taxon>Alphaproteobacteria</taxon>
        <taxon>Rhodobacterales</taxon>
        <taxon>Paracoccaceae</taxon>
        <taxon>Paracoccus</taxon>
    </lineage>
</organism>